<sequence>MTRFLIALLAAGAAAPALAQHAGHSAAAEAPPVEAHQDHAAADPACPPEHAAMGHCTPATPHGAATQAPPIGPAPAEAMAGPEHAADAVWDRAAMGASRETLRREHGDMPVSKVMIDRLEWQGRRGENGYAWDMDAWHGGDVDKLWLKSEGEGGSRLEHGEVQALWSHAIDPWFDLQLGLRQDFGSGPDRSWLAAGVEGLAPYWFEIDAAVFVSSKGEVVARAEAEYDLRITQRLILQPRAELNLSAQESAALRLGAGLSKAALGLRLRYELDRRFAPYAGVEYERAFGDTADFRRAAGERRGGWNVLMGVRAWF</sequence>
<keyword evidence="4" id="KW-1185">Reference proteome</keyword>
<feature type="chain" id="PRO_5021237331" evidence="2">
    <location>
        <begin position="20"/>
        <end position="315"/>
    </location>
</feature>
<dbReference type="Proteomes" id="UP000298213">
    <property type="component" value="Unassembled WGS sequence"/>
</dbReference>
<dbReference type="SUPFAM" id="SSF103515">
    <property type="entry name" value="Autotransporter"/>
    <property type="match status" value="1"/>
</dbReference>
<protein>
    <submittedName>
        <fullName evidence="3">Copper resistance protein B</fullName>
    </submittedName>
</protein>
<comment type="caution">
    <text evidence="3">The sequence shown here is derived from an EMBL/GenBank/DDBJ whole genome shotgun (WGS) entry which is preliminary data.</text>
</comment>
<dbReference type="GO" id="GO:0006878">
    <property type="term" value="P:intracellular copper ion homeostasis"/>
    <property type="evidence" value="ECO:0007669"/>
    <property type="project" value="InterPro"/>
</dbReference>
<dbReference type="OrthoDB" id="9778934at2"/>
<feature type="signal peptide" evidence="2">
    <location>
        <begin position="1"/>
        <end position="19"/>
    </location>
</feature>
<accession>A0A4Y8ZUC3</accession>
<dbReference type="Pfam" id="PF05275">
    <property type="entry name" value="CopB"/>
    <property type="match status" value="1"/>
</dbReference>
<feature type="region of interest" description="Disordered" evidence="1">
    <location>
        <begin position="25"/>
        <end position="83"/>
    </location>
</feature>
<organism evidence="3 4">
    <name type="scientific">Sphingomonas parva</name>
    <dbReference type="NCBI Taxonomy" id="2555898"/>
    <lineage>
        <taxon>Bacteria</taxon>
        <taxon>Pseudomonadati</taxon>
        <taxon>Pseudomonadota</taxon>
        <taxon>Alphaproteobacteria</taxon>
        <taxon>Sphingomonadales</taxon>
        <taxon>Sphingomonadaceae</taxon>
        <taxon>Sphingomonas</taxon>
    </lineage>
</organism>
<dbReference type="InterPro" id="IPR007939">
    <property type="entry name" value="Cu-R_B_prcur"/>
</dbReference>
<evidence type="ECO:0000313" key="3">
    <source>
        <dbReference type="EMBL" id="TFI59623.1"/>
    </source>
</evidence>
<dbReference type="Gene3D" id="2.40.128.130">
    <property type="entry name" value="Autotransporter beta-domain"/>
    <property type="match status" value="1"/>
</dbReference>
<dbReference type="AlphaFoldDB" id="A0A4Y8ZUC3"/>
<proteinExistence type="predicted"/>
<gene>
    <name evidence="3" type="ORF">E2493_03895</name>
</gene>
<keyword evidence="2" id="KW-0732">Signal</keyword>
<dbReference type="GO" id="GO:0009279">
    <property type="term" value="C:cell outer membrane"/>
    <property type="evidence" value="ECO:0007669"/>
    <property type="project" value="InterPro"/>
</dbReference>
<reference evidence="3 4" key="1">
    <citation type="submission" date="2019-03" db="EMBL/GenBank/DDBJ databases">
        <title>Genome sequence of Sphingomonas sp. 17J27-24.</title>
        <authorList>
            <person name="Kim M."/>
            <person name="Maeng S."/>
            <person name="Sathiyaraj S."/>
        </authorList>
    </citation>
    <scope>NUCLEOTIDE SEQUENCE [LARGE SCALE GENOMIC DNA]</scope>
    <source>
        <strain evidence="3 4">17J27-24</strain>
    </source>
</reference>
<feature type="compositionally biased region" description="Low complexity" evidence="1">
    <location>
        <begin position="74"/>
        <end position="83"/>
    </location>
</feature>
<evidence type="ECO:0000256" key="1">
    <source>
        <dbReference type="SAM" id="MobiDB-lite"/>
    </source>
</evidence>
<dbReference type="RefSeq" id="WP_135083929.1">
    <property type="nucleotide sequence ID" value="NZ_SPDV01000005.1"/>
</dbReference>
<evidence type="ECO:0000313" key="4">
    <source>
        <dbReference type="Proteomes" id="UP000298213"/>
    </source>
</evidence>
<dbReference type="InterPro" id="IPR036709">
    <property type="entry name" value="Autotransporte_beta_dom_sf"/>
</dbReference>
<dbReference type="EMBL" id="SPDV01000005">
    <property type="protein sequence ID" value="TFI59623.1"/>
    <property type="molecule type" value="Genomic_DNA"/>
</dbReference>
<evidence type="ECO:0000256" key="2">
    <source>
        <dbReference type="SAM" id="SignalP"/>
    </source>
</evidence>
<name>A0A4Y8ZUC3_9SPHN</name>
<dbReference type="GO" id="GO:0005507">
    <property type="term" value="F:copper ion binding"/>
    <property type="evidence" value="ECO:0007669"/>
    <property type="project" value="InterPro"/>
</dbReference>